<evidence type="ECO:0000313" key="2">
    <source>
        <dbReference type="EMBL" id="QOP41810.1"/>
    </source>
</evidence>
<organism evidence="2 3">
    <name type="scientific">Sulfurimonas marina</name>
    <dbReference type="NCBI Taxonomy" id="2590551"/>
    <lineage>
        <taxon>Bacteria</taxon>
        <taxon>Pseudomonadati</taxon>
        <taxon>Campylobacterota</taxon>
        <taxon>Epsilonproteobacteria</taxon>
        <taxon>Campylobacterales</taxon>
        <taxon>Sulfurimonadaceae</taxon>
        <taxon>Sulfurimonas</taxon>
    </lineage>
</organism>
<feature type="coiled-coil region" evidence="1">
    <location>
        <begin position="41"/>
        <end position="78"/>
    </location>
</feature>
<dbReference type="KEGG" id="smax:FJR03_08710"/>
<evidence type="ECO:0000256" key="1">
    <source>
        <dbReference type="SAM" id="Coils"/>
    </source>
</evidence>
<keyword evidence="1" id="KW-0175">Coiled coil</keyword>
<evidence type="ECO:0000313" key="3">
    <source>
        <dbReference type="Proteomes" id="UP000593910"/>
    </source>
</evidence>
<dbReference type="AlphaFoldDB" id="A0A7M1AWL2"/>
<sequence length="175" mass="20555">MYELDYSYIEHRPQNAMEAIEANTRQQIQEKYNKVDIETLYEAYRDLVSILERQISHLKQKQENVNKSLKAYKTAKNKWTKFLPQLEALLQEHNMDIPISIQNKHLNGNTMIEKLNNLEPSGSIIIDGSIFPRKLNQSELDNPKEDIFITQTKLTELQSLIDKKVEIYHKLLGNQ</sequence>
<proteinExistence type="predicted"/>
<gene>
    <name evidence="2" type="ORF">FJR03_08710</name>
</gene>
<reference evidence="2 3" key="1">
    <citation type="submission" date="2019-06" db="EMBL/GenBank/DDBJ databases">
        <title>Sulfurimonas gotlandica sp. nov., a chemoautotrophic and psychrotolerant epsilonproteobacterium isolated from a pelagic redoxcline, and an emended description of the genus Sulfurimonas.</title>
        <authorList>
            <person name="Wang S."/>
            <person name="Jiang L."/>
            <person name="Shao Z."/>
        </authorList>
    </citation>
    <scope>NUCLEOTIDE SEQUENCE [LARGE SCALE GENOMIC DNA]</scope>
    <source>
        <strain evidence="2 3">B2</strain>
    </source>
</reference>
<dbReference type="Proteomes" id="UP000593910">
    <property type="component" value="Chromosome"/>
</dbReference>
<dbReference type="RefSeq" id="WP_193113131.1">
    <property type="nucleotide sequence ID" value="NZ_CP041165.1"/>
</dbReference>
<accession>A0A7M1AWL2</accession>
<keyword evidence="3" id="KW-1185">Reference proteome</keyword>
<name>A0A7M1AWL2_9BACT</name>
<protein>
    <submittedName>
        <fullName evidence="2">Uncharacterized protein</fullName>
    </submittedName>
</protein>
<dbReference type="EMBL" id="CP041165">
    <property type="protein sequence ID" value="QOP41810.1"/>
    <property type="molecule type" value="Genomic_DNA"/>
</dbReference>